<accession>A0A481YZ33</accession>
<dbReference type="CDD" id="cd14498">
    <property type="entry name" value="DSP"/>
    <property type="match status" value="1"/>
</dbReference>
<dbReference type="InterPro" id="IPR029021">
    <property type="entry name" value="Prot-tyrosine_phosphatase-like"/>
</dbReference>
<organism evidence="3">
    <name type="scientific">Mimivirus LCMiAC01</name>
    <dbReference type="NCBI Taxonomy" id="2506608"/>
    <lineage>
        <taxon>Viruses</taxon>
        <taxon>Varidnaviria</taxon>
        <taxon>Bamfordvirae</taxon>
        <taxon>Nucleocytoviricota</taxon>
        <taxon>Megaviricetes</taxon>
        <taxon>Imitervirales</taxon>
        <taxon>Mimiviridae</taxon>
        <taxon>Klosneuvirinae</taxon>
    </lineage>
</organism>
<dbReference type="InterPro" id="IPR000340">
    <property type="entry name" value="Dual-sp_phosphatase_cat-dom"/>
</dbReference>
<name>A0A481YZ33_9VIRU</name>
<evidence type="ECO:0000259" key="2">
    <source>
        <dbReference type="PROSITE" id="PS50056"/>
    </source>
</evidence>
<dbReference type="SUPFAM" id="SSF52799">
    <property type="entry name" value="(Phosphotyrosine protein) phosphatases II"/>
    <property type="match status" value="1"/>
</dbReference>
<feature type="domain" description="Tyrosine specific protein phosphatases" evidence="2">
    <location>
        <begin position="70"/>
        <end position="127"/>
    </location>
</feature>
<dbReference type="SMART" id="SM00195">
    <property type="entry name" value="DSPc"/>
    <property type="match status" value="1"/>
</dbReference>
<dbReference type="Pfam" id="PF00782">
    <property type="entry name" value="DSPc"/>
    <property type="match status" value="1"/>
</dbReference>
<dbReference type="PANTHER" id="PTHR46377:SF1">
    <property type="entry name" value="DUAL SPECIFICITY PROTEIN PHOSPHATASE 19"/>
    <property type="match status" value="1"/>
</dbReference>
<feature type="domain" description="Tyrosine-protein phosphatase" evidence="1">
    <location>
        <begin position="4"/>
        <end position="148"/>
    </location>
</feature>
<sequence length="148" mass="17237">MYNYISEIVKNKIYISDLSCARDMDLLKKHNIKEILCLIKNPKHNIDKYKENDIIFHSVKMADSVDTELSEYFEYTNKIIDDAIKKKYSILVHCFAGISRAPSIVIGYLISKGQTFDEAFDLVKKQRDCVSPNIGFLWQLETYAEKNQ</sequence>
<dbReference type="PROSITE" id="PS50054">
    <property type="entry name" value="TYR_PHOSPHATASE_DUAL"/>
    <property type="match status" value="1"/>
</dbReference>
<dbReference type="PROSITE" id="PS50056">
    <property type="entry name" value="TYR_PHOSPHATASE_2"/>
    <property type="match status" value="1"/>
</dbReference>
<reference evidence="3" key="1">
    <citation type="journal article" date="2019" name="MBio">
        <title>Virus Genomes from Deep Sea Sediments Expand the Ocean Megavirome and Support Independent Origins of Viral Gigantism.</title>
        <authorList>
            <person name="Backstrom D."/>
            <person name="Yutin N."/>
            <person name="Jorgensen S.L."/>
            <person name="Dharamshi J."/>
            <person name="Homa F."/>
            <person name="Zaremba-Niedwiedzka K."/>
            <person name="Spang A."/>
            <person name="Wolf Y.I."/>
            <person name="Koonin E.V."/>
            <person name="Ettema T.J."/>
        </authorList>
    </citation>
    <scope>NUCLEOTIDE SEQUENCE</scope>
</reference>
<dbReference type="PANTHER" id="PTHR46377">
    <property type="entry name" value="DUAL SPECIFICITY PROTEIN PHOSPHATASE 19"/>
    <property type="match status" value="1"/>
</dbReference>
<dbReference type="GO" id="GO:0008579">
    <property type="term" value="F:JUN kinase phosphatase activity"/>
    <property type="evidence" value="ECO:0007669"/>
    <property type="project" value="TreeGrafter"/>
</dbReference>
<dbReference type="Gene3D" id="3.90.190.10">
    <property type="entry name" value="Protein tyrosine phosphatase superfamily"/>
    <property type="match status" value="1"/>
</dbReference>
<evidence type="ECO:0000259" key="1">
    <source>
        <dbReference type="PROSITE" id="PS50054"/>
    </source>
</evidence>
<dbReference type="InterPro" id="IPR020422">
    <property type="entry name" value="TYR_PHOSPHATASE_DUAL_dom"/>
</dbReference>
<proteinExistence type="predicted"/>
<gene>
    <name evidence="3" type="ORF">LCMiAC01_00730</name>
</gene>
<evidence type="ECO:0000313" key="3">
    <source>
        <dbReference type="EMBL" id="QBK88409.1"/>
    </source>
</evidence>
<protein>
    <submittedName>
        <fullName evidence="3">Dual specificity phosphatase</fullName>
    </submittedName>
</protein>
<dbReference type="InterPro" id="IPR000387">
    <property type="entry name" value="Tyr_Pase_dom"/>
</dbReference>
<dbReference type="EMBL" id="MK500389">
    <property type="protein sequence ID" value="QBK88409.1"/>
    <property type="molecule type" value="Genomic_DNA"/>
</dbReference>